<dbReference type="Proteomes" id="UP000822688">
    <property type="component" value="Chromosome 7"/>
</dbReference>
<proteinExistence type="predicted"/>
<gene>
    <name evidence="1" type="ORF">KC19_7G110400</name>
</gene>
<reference evidence="1" key="1">
    <citation type="submission" date="2020-06" db="EMBL/GenBank/DDBJ databases">
        <title>WGS assembly of Ceratodon purpureus strain R40.</title>
        <authorList>
            <person name="Carey S.B."/>
            <person name="Jenkins J."/>
            <person name="Shu S."/>
            <person name="Lovell J.T."/>
            <person name="Sreedasyam A."/>
            <person name="Maumus F."/>
            <person name="Tiley G.P."/>
            <person name="Fernandez-Pozo N."/>
            <person name="Barry K."/>
            <person name="Chen C."/>
            <person name="Wang M."/>
            <person name="Lipzen A."/>
            <person name="Daum C."/>
            <person name="Saski C.A."/>
            <person name="Payton A.C."/>
            <person name="Mcbreen J.C."/>
            <person name="Conrad R.E."/>
            <person name="Kollar L.M."/>
            <person name="Olsson S."/>
            <person name="Huttunen S."/>
            <person name="Landis J.B."/>
            <person name="Wickett N.J."/>
            <person name="Johnson M.G."/>
            <person name="Rensing S.A."/>
            <person name="Grimwood J."/>
            <person name="Schmutz J."/>
            <person name="Mcdaniel S.F."/>
        </authorList>
    </citation>
    <scope>NUCLEOTIDE SEQUENCE</scope>
    <source>
        <strain evidence="1">R40</strain>
    </source>
</reference>
<comment type="caution">
    <text evidence="1">The sequence shown here is derived from an EMBL/GenBank/DDBJ whole genome shotgun (WGS) entry which is preliminary data.</text>
</comment>
<evidence type="ECO:0000313" key="1">
    <source>
        <dbReference type="EMBL" id="KAG0567105.1"/>
    </source>
</evidence>
<dbReference type="AlphaFoldDB" id="A0A8T0H8H2"/>
<name>A0A8T0H8H2_CERPU</name>
<keyword evidence="2" id="KW-1185">Reference proteome</keyword>
<organism evidence="1 2">
    <name type="scientific">Ceratodon purpureus</name>
    <name type="common">Fire moss</name>
    <name type="synonym">Dicranum purpureum</name>
    <dbReference type="NCBI Taxonomy" id="3225"/>
    <lineage>
        <taxon>Eukaryota</taxon>
        <taxon>Viridiplantae</taxon>
        <taxon>Streptophyta</taxon>
        <taxon>Embryophyta</taxon>
        <taxon>Bryophyta</taxon>
        <taxon>Bryophytina</taxon>
        <taxon>Bryopsida</taxon>
        <taxon>Dicranidae</taxon>
        <taxon>Pseudoditrichales</taxon>
        <taxon>Ditrichaceae</taxon>
        <taxon>Ceratodon</taxon>
    </lineage>
</organism>
<sequence length="78" mass="8574">MEFRMSTGKEVQLCSCRSATSQSPVGLQDSDVVNFRPKHLIVLFGMSSILESVLTIETRLIESALLPQTLLGLPILNL</sequence>
<dbReference type="EMBL" id="CM026428">
    <property type="protein sequence ID" value="KAG0567105.1"/>
    <property type="molecule type" value="Genomic_DNA"/>
</dbReference>
<protein>
    <submittedName>
        <fullName evidence="1">Uncharacterized protein</fullName>
    </submittedName>
</protein>
<evidence type="ECO:0000313" key="2">
    <source>
        <dbReference type="Proteomes" id="UP000822688"/>
    </source>
</evidence>
<accession>A0A8T0H8H2</accession>